<accession>A0A1D9PVU7</accession>
<evidence type="ECO:0000313" key="1">
    <source>
        <dbReference type="EMBL" id="APA06810.1"/>
    </source>
</evidence>
<dbReference type="VEuPathDB" id="FungiDB:sscle_02g015800"/>
<evidence type="ECO:0000313" key="2">
    <source>
        <dbReference type="Proteomes" id="UP000177798"/>
    </source>
</evidence>
<dbReference type="AlphaFoldDB" id="A0A1D9PVU7"/>
<proteinExistence type="predicted"/>
<reference evidence="2" key="1">
    <citation type="journal article" date="2017" name="Genome Biol. Evol.">
        <title>The complete genome sequence of the phytopathogenic fungus Sclerotinia sclerotiorum reveals insights into the genome architecture of broad host range pathogens.</title>
        <authorList>
            <person name="Derbyshire M."/>
            <person name="Denton-Giles M."/>
            <person name="Hegedus D."/>
            <person name="Seifbarghy S."/>
            <person name="Rollins J."/>
            <person name="van Kan J."/>
            <person name="Seidl M.F."/>
            <person name="Faino L."/>
            <person name="Mbengue M."/>
            <person name="Navaud O."/>
            <person name="Raffaele S."/>
            <person name="Hammond-Kosack K."/>
            <person name="Heard S."/>
            <person name="Oliver R."/>
        </authorList>
    </citation>
    <scope>NUCLEOTIDE SEQUENCE [LARGE SCALE GENOMIC DNA]</scope>
    <source>
        <strain evidence="2">ATCC 18683 / 1980 / Ss-1</strain>
    </source>
</reference>
<dbReference type="OrthoDB" id="444432at2759"/>
<name>A0A1D9PVU7_SCLS1</name>
<dbReference type="Proteomes" id="UP000177798">
    <property type="component" value="Chromosome 2"/>
</dbReference>
<organism evidence="1 2">
    <name type="scientific">Sclerotinia sclerotiorum (strain ATCC 18683 / 1980 / Ss-1)</name>
    <name type="common">White mold</name>
    <name type="synonym">Whetzelinia sclerotiorum</name>
    <dbReference type="NCBI Taxonomy" id="665079"/>
    <lineage>
        <taxon>Eukaryota</taxon>
        <taxon>Fungi</taxon>
        <taxon>Dikarya</taxon>
        <taxon>Ascomycota</taxon>
        <taxon>Pezizomycotina</taxon>
        <taxon>Leotiomycetes</taxon>
        <taxon>Helotiales</taxon>
        <taxon>Sclerotiniaceae</taxon>
        <taxon>Sclerotinia</taxon>
    </lineage>
</organism>
<sequence length="140" mass="15136">MAGSLSNPAPAWNNEYDANLTKQIINSQHILHVSFLTKNTEYPPVISSAKSSNTGTTPKSFEEGDPEIRISIAASTAHSHYLGFSGFATGFTFANTALNGTATLMKVSDDNHAEREWIMKHIINSQIPDAGISFVPSVKI</sequence>
<gene>
    <name evidence="1" type="ORF">sscle_02g015800</name>
</gene>
<protein>
    <submittedName>
        <fullName evidence="1">Uncharacterized protein</fullName>
    </submittedName>
</protein>
<dbReference type="EMBL" id="CP017815">
    <property type="protein sequence ID" value="APA06810.1"/>
    <property type="molecule type" value="Genomic_DNA"/>
</dbReference>